<reference evidence="2 3" key="1">
    <citation type="submission" date="2020-06" db="EMBL/GenBank/DDBJ databases">
        <title>Transcriptomic and genomic resources for Thalictrum thalictroides and T. hernandezii: Facilitating candidate gene discovery in an emerging model plant lineage.</title>
        <authorList>
            <person name="Arias T."/>
            <person name="Riano-Pachon D.M."/>
            <person name="Di Stilio V.S."/>
        </authorList>
    </citation>
    <scope>NUCLEOTIDE SEQUENCE [LARGE SCALE GENOMIC DNA]</scope>
    <source>
        <strain evidence="3">cv. WT478/WT964</strain>
        <tissue evidence="2">Leaves</tissue>
    </source>
</reference>
<proteinExistence type="predicted"/>
<sequence>MMEAANPNSNLGFHSPCMGVNHEGGKNTFATCGYSQERGKTTTGAAGGSHERGSSLGDGKGDSNSVRSGSPTGVSSCSQPDSQEAVGKKSWDERVDIEDEKEVVGSTKNKDDAAKGKPITVGLNGVDRPAMG</sequence>
<evidence type="ECO:0000313" key="2">
    <source>
        <dbReference type="EMBL" id="KAF5195008.1"/>
    </source>
</evidence>
<name>A0A7J6WDQ6_THATH</name>
<feature type="region of interest" description="Disordered" evidence="1">
    <location>
        <begin position="22"/>
        <end position="132"/>
    </location>
</feature>
<organism evidence="2 3">
    <name type="scientific">Thalictrum thalictroides</name>
    <name type="common">Rue-anemone</name>
    <name type="synonym">Anemone thalictroides</name>
    <dbReference type="NCBI Taxonomy" id="46969"/>
    <lineage>
        <taxon>Eukaryota</taxon>
        <taxon>Viridiplantae</taxon>
        <taxon>Streptophyta</taxon>
        <taxon>Embryophyta</taxon>
        <taxon>Tracheophyta</taxon>
        <taxon>Spermatophyta</taxon>
        <taxon>Magnoliopsida</taxon>
        <taxon>Ranunculales</taxon>
        <taxon>Ranunculaceae</taxon>
        <taxon>Thalictroideae</taxon>
        <taxon>Thalictrum</taxon>
    </lineage>
</organism>
<comment type="caution">
    <text evidence="2">The sequence shown here is derived from an EMBL/GenBank/DDBJ whole genome shotgun (WGS) entry which is preliminary data.</text>
</comment>
<evidence type="ECO:0000313" key="3">
    <source>
        <dbReference type="Proteomes" id="UP000554482"/>
    </source>
</evidence>
<feature type="compositionally biased region" description="Polar residues" evidence="1">
    <location>
        <begin position="62"/>
        <end position="82"/>
    </location>
</feature>
<dbReference type="EMBL" id="JABWDY010017930">
    <property type="protein sequence ID" value="KAF5195008.1"/>
    <property type="molecule type" value="Genomic_DNA"/>
</dbReference>
<gene>
    <name evidence="2" type="ORF">FRX31_015405</name>
</gene>
<protein>
    <submittedName>
        <fullName evidence="2">Uncharacterized protein</fullName>
    </submittedName>
</protein>
<dbReference type="Proteomes" id="UP000554482">
    <property type="component" value="Unassembled WGS sequence"/>
</dbReference>
<accession>A0A7J6WDQ6</accession>
<dbReference type="AlphaFoldDB" id="A0A7J6WDQ6"/>
<evidence type="ECO:0000256" key="1">
    <source>
        <dbReference type="SAM" id="MobiDB-lite"/>
    </source>
</evidence>
<keyword evidence="3" id="KW-1185">Reference proteome</keyword>